<proteinExistence type="predicted"/>
<feature type="transmembrane region" description="Helical" evidence="1">
    <location>
        <begin position="117"/>
        <end position="138"/>
    </location>
</feature>
<gene>
    <name evidence="2" type="ORF">AAP_01396</name>
</gene>
<evidence type="ECO:0000313" key="2">
    <source>
        <dbReference type="EMBL" id="KZZ95720.1"/>
    </source>
</evidence>
<accession>A0A166PBT0</accession>
<dbReference type="VEuPathDB" id="FungiDB:AAP_01396"/>
<sequence length="168" mass="18814">MDEDNGFEYPVDFNNVRKMLEVDISKITLCVILIHIMIFVLICMDFAVRKDRSHHRPNAVERPKKGPCCQNCSKRSGECLRDKIDTKEEILYRAAAAALCAPAACLSARLADLENPDFVYVAGLDAVLSALYALWAGYAAGMRKLKLSDLESDFPDLEAAEDGRVKKW</sequence>
<keyword evidence="1" id="KW-0812">Transmembrane</keyword>
<organism evidence="2 3">
    <name type="scientific">Ascosphaera apis ARSEF 7405</name>
    <dbReference type="NCBI Taxonomy" id="392613"/>
    <lineage>
        <taxon>Eukaryota</taxon>
        <taxon>Fungi</taxon>
        <taxon>Dikarya</taxon>
        <taxon>Ascomycota</taxon>
        <taxon>Pezizomycotina</taxon>
        <taxon>Eurotiomycetes</taxon>
        <taxon>Eurotiomycetidae</taxon>
        <taxon>Onygenales</taxon>
        <taxon>Ascosphaeraceae</taxon>
        <taxon>Ascosphaera</taxon>
    </lineage>
</organism>
<protein>
    <submittedName>
        <fullName evidence="2">Uncharacterized protein</fullName>
    </submittedName>
</protein>
<keyword evidence="1" id="KW-0472">Membrane</keyword>
<comment type="caution">
    <text evidence="2">The sequence shown here is derived from an EMBL/GenBank/DDBJ whole genome shotgun (WGS) entry which is preliminary data.</text>
</comment>
<evidence type="ECO:0000313" key="3">
    <source>
        <dbReference type="Proteomes" id="UP000242877"/>
    </source>
</evidence>
<dbReference type="EMBL" id="AZGZ01000004">
    <property type="protein sequence ID" value="KZZ95720.1"/>
    <property type="molecule type" value="Genomic_DNA"/>
</dbReference>
<reference evidence="2 3" key="1">
    <citation type="journal article" date="2016" name="Genome Biol. Evol.">
        <title>Divergent and convergent evolution of fungal pathogenicity.</title>
        <authorList>
            <person name="Shang Y."/>
            <person name="Xiao G."/>
            <person name="Zheng P."/>
            <person name="Cen K."/>
            <person name="Zhan S."/>
            <person name="Wang C."/>
        </authorList>
    </citation>
    <scope>NUCLEOTIDE SEQUENCE [LARGE SCALE GENOMIC DNA]</scope>
    <source>
        <strain evidence="2 3">ARSEF 7405</strain>
    </source>
</reference>
<keyword evidence="3" id="KW-1185">Reference proteome</keyword>
<feature type="transmembrane region" description="Helical" evidence="1">
    <location>
        <begin position="24"/>
        <end position="48"/>
    </location>
</feature>
<dbReference type="OrthoDB" id="4205195at2759"/>
<dbReference type="AlphaFoldDB" id="A0A166PBT0"/>
<keyword evidence="1" id="KW-1133">Transmembrane helix</keyword>
<evidence type="ECO:0000256" key="1">
    <source>
        <dbReference type="SAM" id="Phobius"/>
    </source>
</evidence>
<dbReference type="Proteomes" id="UP000242877">
    <property type="component" value="Unassembled WGS sequence"/>
</dbReference>
<name>A0A166PBT0_9EURO</name>